<dbReference type="GO" id="GO:0044716">
    <property type="term" value="F:8-oxo-GDP phosphatase activity"/>
    <property type="evidence" value="ECO:0007669"/>
    <property type="project" value="TreeGrafter"/>
</dbReference>
<keyword evidence="7" id="KW-0378">Hydrolase</keyword>
<evidence type="ECO:0000256" key="15">
    <source>
        <dbReference type="ARBA" id="ARBA00041979"/>
    </source>
</evidence>
<dbReference type="PROSITE" id="PS00893">
    <property type="entry name" value="NUDIX_BOX"/>
    <property type="match status" value="1"/>
</dbReference>
<feature type="domain" description="Nudix hydrolase" evidence="19">
    <location>
        <begin position="6"/>
        <end position="131"/>
    </location>
</feature>
<name>A0A437QF17_9GAMM</name>
<keyword evidence="21" id="KW-1185">Reference proteome</keyword>
<comment type="cofactor">
    <cofactor evidence="1 18">
        <name>Mg(2+)</name>
        <dbReference type="ChEBI" id="CHEBI:18420"/>
    </cofactor>
</comment>
<keyword evidence="3" id="KW-0515">Mutator protein</keyword>
<feature type="binding site" evidence="18">
    <location>
        <position position="40"/>
    </location>
    <ligand>
        <name>Mg(2+)</name>
        <dbReference type="ChEBI" id="CHEBI:18420"/>
    </ligand>
</feature>
<keyword evidence="6" id="KW-0227">DNA damage</keyword>
<dbReference type="Pfam" id="PF14815">
    <property type="entry name" value="NUDIX_4"/>
    <property type="match status" value="1"/>
</dbReference>
<keyword evidence="5 18" id="KW-0479">Metal-binding</keyword>
<proteinExistence type="inferred from homology"/>
<evidence type="ECO:0000256" key="14">
    <source>
        <dbReference type="ARBA" id="ARBA00041592"/>
    </source>
</evidence>
<evidence type="ECO:0000256" key="4">
    <source>
        <dbReference type="ARBA" id="ARBA00022705"/>
    </source>
</evidence>
<comment type="caution">
    <text evidence="20">The sequence shown here is derived from an EMBL/GenBank/DDBJ whole genome shotgun (WGS) entry which is preliminary data.</text>
</comment>
<feature type="binding site" evidence="17">
    <location>
        <position position="31"/>
    </location>
    <ligand>
        <name>8-oxo-dGTP</name>
        <dbReference type="ChEBI" id="CHEBI:77896"/>
    </ligand>
</feature>
<keyword evidence="4" id="KW-0235">DNA replication</keyword>
<feature type="binding site" evidence="17">
    <location>
        <begin position="37"/>
        <end position="40"/>
    </location>
    <ligand>
        <name>8-oxo-dGTP</name>
        <dbReference type="ChEBI" id="CHEBI:77896"/>
    </ligand>
</feature>
<keyword evidence="9" id="KW-0234">DNA repair</keyword>
<dbReference type="Gene3D" id="3.90.79.10">
    <property type="entry name" value="Nucleoside Triphosphate Pyrophosphohydrolase"/>
    <property type="match status" value="1"/>
</dbReference>
<evidence type="ECO:0000256" key="10">
    <source>
        <dbReference type="ARBA" id="ARBA00035861"/>
    </source>
</evidence>
<evidence type="ECO:0000256" key="11">
    <source>
        <dbReference type="ARBA" id="ARBA00036904"/>
    </source>
</evidence>
<evidence type="ECO:0000256" key="8">
    <source>
        <dbReference type="ARBA" id="ARBA00022842"/>
    </source>
</evidence>
<dbReference type="NCBIfam" id="TIGR00586">
    <property type="entry name" value="mutt"/>
    <property type="match status" value="1"/>
</dbReference>
<dbReference type="GO" id="GO:0006281">
    <property type="term" value="P:DNA repair"/>
    <property type="evidence" value="ECO:0007669"/>
    <property type="project" value="UniProtKB-KW"/>
</dbReference>
<feature type="binding site" evidence="18">
    <location>
        <position position="60"/>
    </location>
    <ligand>
        <name>Mg(2+)</name>
        <dbReference type="ChEBI" id="CHEBI:18420"/>
    </ligand>
</feature>
<comment type="catalytic activity">
    <reaction evidence="11">
        <text>8-oxo-GTP + H2O = 8-oxo-GMP + diphosphate + H(+)</text>
        <dbReference type="Rhea" id="RHEA:67616"/>
        <dbReference type="ChEBI" id="CHEBI:15377"/>
        <dbReference type="ChEBI" id="CHEBI:15378"/>
        <dbReference type="ChEBI" id="CHEBI:33019"/>
        <dbReference type="ChEBI" id="CHEBI:143553"/>
        <dbReference type="ChEBI" id="CHEBI:145694"/>
    </reaction>
</comment>
<keyword evidence="8 18" id="KW-0460">Magnesium</keyword>
<dbReference type="PRINTS" id="PR00502">
    <property type="entry name" value="NUDIXFAMILY"/>
</dbReference>
<dbReference type="CDD" id="cd03425">
    <property type="entry name" value="NUDIX_MutT_NudA_like"/>
    <property type="match status" value="1"/>
</dbReference>
<evidence type="ECO:0000256" key="13">
    <source>
        <dbReference type="ARBA" id="ARBA00040794"/>
    </source>
</evidence>
<comment type="catalytic activity">
    <reaction evidence="10">
        <text>8-oxo-dGTP + H2O = 8-oxo-dGMP + diphosphate + H(+)</text>
        <dbReference type="Rhea" id="RHEA:31575"/>
        <dbReference type="ChEBI" id="CHEBI:15377"/>
        <dbReference type="ChEBI" id="CHEBI:15378"/>
        <dbReference type="ChEBI" id="CHEBI:33019"/>
        <dbReference type="ChEBI" id="CHEBI:63224"/>
        <dbReference type="ChEBI" id="CHEBI:77896"/>
        <dbReference type="EC" id="3.6.1.55"/>
    </reaction>
</comment>
<dbReference type="OrthoDB" id="9810648at2"/>
<evidence type="ECO:0000256" key="5">
    <source>
        <dbReference type="ARBA" id="ARBA00022723"/>
    </source>
</evidence>
<accession>A0A437QF17</accession>
<dbReference type="InterPro" id="IPR047127">
    <property type="entry name" value="MutT-like"/>
</dbReference>
<evidence type="ECO:0000256" key="2">
    <source>
        <dbReference type="ARBA" id="ARBA00005582"/>
    </source>
</evidence>
<evidence type="ECO:0000313" key="20">
    <source>
        <dbReference type="EMBL" id="RVU33124.1"/>
    </source>
</evidence>
<dbReference type="AlphaFoldDB" id="A0A437QF17"/>
<comment type="similarity">
    <text evidence="2">Belongs to the Nudix hydrolase family.</text>
</comment>
<feature type="binding site" evidence="17">
    <location>
        <position position="26"/>
    </location>
    <ligand>
        <name>8-oxo-dGTP</name>
        <dbReference type="ChEBI" id="CHEBI:77896"/>
    </ligand>
</feature>
<dbReference type="SUPFAM" id="SSF55811">
    <property type="entry name" value="Nudix"/>
    <property type="match status" value="1"/>
</dbReference>
<dbReference type="InterPro" id="IPR020084">
    <property type="entry name" value="NUDIX_hydrolase_CS"/>
</dbReference>
<dbReference type="InterPro" id="IPR000086">
    <property type="entry name" value="NUDIX_hydrolase_dom"/>
</dbReference>
<dbReference type="GO" id="GO:0044715">
    <property type="term" value="F:8-oxo-dGDP phosphatase activity"/>
    <property type="evidence" value="ECO:0007669"/>
    <property type="project" value="TreeGrafter"/>
</dbReference>
<dbReference type="PANTHER" id="PTHR47707:SF1">
    <property type="entry name" value="NUDIX HYDROLASE FAMILY PROTEIN"/>
    <property type="match status" value="1"/>
</dbReference>
<organism evidence="20 21">
    <name type="scientific">Rheinheimera riviphila</name>
    <dbReference type="NCBI Taxonomy" id="1834037"/>
    <lineage>
        <taxon>Bacteria</taxon>
        <taxon>Pseudomonadati</taxon>
        <taxon>Pseudomonadota</taxon>
        <taxon>Gammaproteobacteria</taxon>
        <taxon>Chromatiales</taxon>
        <taxon>Chromatiaceae</taxon>
        <taxon>Rheinheimera</taxon>
    </lineage>
</organism>
<evidence type="ECO:0000256" key="12">
    <source>
        <dbReference type="ARBA" id="ARBA00038905"/>
    </source>
</evidence>
<dbReference type="EMBL" id="SACS01000027">
    <property type="protein sequence ID" value="RVU33124.1"/>
    <property type="molecule type" value="Genomic_DNA"/>
</dbReference>
<dbReference type="EC" id="3.6.1.55" evidence="12"/>
<dbReference type="InterPro" id="IPR003561">
    <property type="entry name" value="Mutator_MutT"/>
</dbReference>
<evidence type="ECO:0000313" key="21">
    <source>
        <dbReference type="Proteomes" id="UP000283077"/>
    </source>
</evidence>
<evidence type="ECO:0000256" key="3">
    <source>
        <dbReference type="ARBA" id="ARBA00022457"/>
    </source>
</evidence>
<dbReference type="InterPro" id="IPR020476">
    <property type="entry name" value="Nudix_hydrolase"/>
</dbReference>
<sequence>MQSTKKLIHVAVGVIQRDEQIFISKRPDQLHQGGRWEFPGGKVEQGETVVAALTRELMEEVGLQVLDATPLMQLEYAYPEKTVLLDVWLVSQTEGLGEGLEGQQVAWVHFSELSNYQFPDANQPILDKVLALYQAQ</sequence>
<gene>
    <name evidence="20" type="primary">mutT</name>
    <name evidence="20" type="ORF">EOE67_18325</name>
</gene>
<evidence type="ECO:0000256" key="18">
    <source>
        <dbReference type="PIRSR" id="PIRSR603561-2"/>
    </source>
</evidence>
<dbReference type="PROSITE" id="PS51462">
    <property type="entry name" value="NUDIX"/>
    <property type="match status" value="1"/>
</dbReference>
<evidence type="ECO:0000256" key="1">
    <source>
        <dbReference type="ARBA" id="ARBA00001946"/>
    </source>
</evidence>
<dbReference type="Proteomes" id="UP000283077">
    <property type="component" value="Unassembled WGS sequence"/>
</dbReference>
<dbReference type="InterPro" id="IPR015797">
    <property type="entry name" value="NUDIX_hydrolase-like_dom_sf"/>
</dbReference>
<dbReference type="FunFam" id="3.90.79.10:FF:000014">
    <property type="entry name" value="8-oxo-dGTP diphosphatase MutT"/>
    <property type="match status" value="1"/>
</dbReference>
<evidence type="ECO:0000256" key="9">
    <source>
        <dbReference type="ARBA" id="ARBA00023204"/>
    </source>
</evidence>
<dbReference type="InterPro" id="IPR029119">
    <property type="entry name" value="MutY_C"/>
</dbReference>
<evidence type="ECO:0000256" key="16">
    <source>
        <dbReference type="ARBA" id="ARBA00042798"/>
    </source>
</evidence>
<feature type="binding site" evidence="17">
    <location>
        <position position="122"/>
    </location>
    <ligand>
        <name>8-oxo-dGTP</name>
        <dbReference type="ChEBI" id="CHEBI:77896"/>
    </ligand>
</feature>
<evidence type="ECO:0000256" key="6">
    <source>
        <dbReference type="ARBA" id="ARBA00022763"/>
    </source>
</evidence>
<protein>
    <recommendedName>
        <fullName evidence="13">8-oxo-dGTP diphosphatase</fullName>
        <ecNumber evidence="12">3.6.1.55</ecNumber>
    </recommendedName>
    <alternativeName>
        <fullName evidence="16">7,8-dihydro-8-oxoguanine-triphosphatase</fullName>
    </alternativeName>
    <alternativeName>
        <fullName evidence="15">Mutator protein MutT</fullName>
    </alternativeName>
    <alternativeName>
        <fullName evidence="14">dGTP pyrophosphohydrolase</fullName>
    </alternativeName>
</protein>
<dbReference type="PANTHER" id="PTHR47707">
    <property type="entry name" value="8-OXO-DGTP DIPHOSPHATASE"/>
    <property type="match status" value="1"/>
</dbReference>
<dbReference type="GO" id="GO:0008413">
    <property type="term" value="F:8-oxo-7,8-dihydroguanosine triphosphate pyrophosphatase activity"/>
    <property type="evidence" value="ECO:0007669"/>
    <property type="project" value="InterPro"/>
</dbReference>
<evidence type="ECO:0000256" key="17">
    <source>
        <dbReference type="PIRSR" id="PIRSR603561-1"/>
    </source>
</evidence>
<dbReference type="GO" id="GO:0035539">
    <property type="term" value="F:8-oxo-7,8-dihydrodeoxyguanosine triphosphate pyrophosphatase activity"/>
    <property type="evidence" value="ECO:0007669"/>
    <property type="project" value="UniProtKB-EC"/>
</dbReference>
<reference evidence="20 21" key="1">
    <citation type="submission" date="2019-01" db="EMBL/GenBank/DDBJ databases">
        <authorList>
            <person name="Chen W.-M."/>
        </authorList>
    </citation>
    <scope>NUCLEOTIDE SEQUENCE [LARGE SCALE GENOMIC DNA]</scope>
    <source>
        <strain evidence="20 21">KYPC3</strain>
    </source>
</reference>
<evidence type="ECO:0000256" key="7">
    <source>
        <dbReference type="ARBA" id="ARBA00022801"/>
    </source>
</evidence>
<evidence type="ECO:0000259" key="19">
    <source>
        <dbReference type="PROSITE" id="PS51462"/>
    </source>
</evidence>
<dbReference type="GO" id="GO:0046872">
    <property type="term" value="F:metal ion binding"/>
    <property type="evidence" value="ECO:0007669"/>
    <property type="project" value="UniProtKB-KW"/>
</dbReference>
<dbReference type="GO" id="GO:0006260">
    <property type="term" value="P:DNA replication"/>
    <property type="evidence" value="ECO:0007669"/>
    <property type="project" value="UniProtKB-KW"/>
</dbReference>